<reference evidence="1" key="1">
    <citation type="submission" date="2021-02" db="EMBL/GenBank/DDBJ databases">
        <authorList>
            <person name="Dougan E. K."/>
            <person name="Rhodes N."/>
            <person name="Thang M."/>
            <person name="Chan C."/>
        </authorList>
    </citation>
    <scope>NUCLEOTIDE SEQUENCE</scope>
</reference>
<comment type="caution">
    <text evidence="1">The sequence shown here is derived from an EMBL/GenBank/DDBJ whole genome shotgun (WGS) entry which is preliminary data.</text>
</comment>
<evidence type="ECO:0000313" key="1">
    <source>
        <dbReference type="EMBL" id="CAE8678114.1"/>
    </source>
</evidence>
<dbReference type="EMBL" id="CAJNNW010025656">
    <property type="protein sequence ID" value="CAE8678114.1"/>
    <property type="molecule type" value="Genomic_DNA"/>
</dbReference>
<accession>A0A813JIV1</accession>
<proteinExistence type="predicted"/>
<name>A0A813JIV1_POLGL</name>
<organism evidence="1 2">
    <name type="scientific">Polarella glacialis</name>
    <name type="common">Dinoflagellate</name>
    <dbReference type="NCBI Taxonomy" id="89957"/>
    <lineage>
        <taxon>Eukaryota</taxon>
        <taxon>Sar</taxon>
        <taxon>Alveolata</taxon>
        <taxon>Dinophyceae</taxon>
        <taxon>Suessiales</taxon>
        <taxon>Suessiaceae</taxon>
        <taxon>Polarella</taxon>
    </lineage>
</organism>
<sequence>MWSPGEHAFRLRFLRALRMPSLDSTAGIVVSQLGCGKLCFHCCKGQRYDWMFPVGDANTTVLLDSMSQQQSSSLIQIVCGRSCAGQREQCVDLCLPLTWVNWQSFS</sequence>
<dbReference type="Proteomes" id="UP000626109">
    <property type="component" value="Unassembled WGS sequence"/>
</dbReference>
<gene>
    <name evidence="1" type="ORF">PGLA2088_LOCUS20632</name>
</gene>
<evidence type="ECO:0000313" key="2">
    <source>
        <dbReference type="Proteomes" id="UP000626109"/>
    </source>
</evidence>
<dbReference type="AlphaFoldDB" id="A0A813JIV1"/>
<protein>
    <submittedName>
        <fullName evidence="1">Uncharacterized protein</fullName>
    </submittedName>
</protein>